<feature type="transmembrane region" description="Helical" evidence="11">
    <location>
        <begin position="112"/>
        <end position="132"/>
    </location>
</feature>
<dbReference type="AlphaFoldDB" id="A0A9J6AV59"/>
<evidence type="ECO:0000313" key="12">
    <source>
        <dbReference type="EMBL" id="KAG5628461.1"/>
    </source>
</evidence>
<dbReference type="InterPro" id="IPR032675">
    <property type="entry name" value="LRR_dom_sf"/>
</dbReference>
<keyword evidence="4 11" id="KW-0812">Transmembrane</keyword>
<accession>A0A9J6AV59</accession>
<keyword evidence="3" id="KW-0433">Leucine-rich repeat</keyword>
<dbReference type="GO" id="GO:0051606">
    <property type="term" value="P:detection of stimulus"/>
    <property type="evidence" value="ECO:0007669"/>
    <property type="project" value="UniProtKB-ARBA"/>
</dbReference>
<comment type="subcellular location">
    <subcellularLocation>
        <location evidence="1">Cell membrane</location>
        <topology evidence="1">Single-pass type I membrane protein</topology>
    </subcellularLocation>
</comment>
<gene>
    <name evidence="12" type="ORF">H5410_000178</name>
</gene>
<dbReference type="PANTHER" id="PTHR48053:SF126">
    <property type="entry name" value="MDIS1-INTERACTING RECEPTOR LIKE KINASE 2-LIKE ISOFORM X1"/>
    <property type="match status" value="1"/>
</dbReference>
<evidence type="ECO:0000256" key="4">
    <source>
        <dbReference type="ARBA" id="ARBA00022692"/>
    </source>
</evidence>
<comment type="caution">
    <text evidence="12">The sequence shown here is derived from an EMBL/GenBank/DDBJ whole genome shotgun (WGS) entry which is preliminary data.</text>
</comment>
<dbReference type="Pfam" id="PF13855">
    <property type="entry name" value="LRR_8"/>
    <property type="match status" value="1"/>
</dbReference>
<keyword evidence="5" id="KW-0732">Signal</keyword>
<protein>
    <submittedName>
        <fullName evidence="12">Uncharacterized protein</fullName>
    </submittedName>
</protein>
<evidence type="ECO:0000256" key="2">
    <source>
        <dbReference type="ARBA" id="ARBA00022475"/>
    </source>
</evidence>
<organism evidence="12 13">
    <name type="scientific">Solanum commersonii</name>
    <name type="common">Commerson's wild potato</name>
    <name type="synonym">Commerson's nightshade</name>
    <dbReference type="NCBI Taxonomy" id="4109"/>
    <lineage>
        <taxon>Eukaryota</taxon>
        <taxon>Viridiplantae</taxon>
        <taxon>Streptophyta</taxon>
        <taxon>Embryophyta</taxon>
        <taxon>Tracheophyta</taxon>
        <taxon>Spermatophyta</taxon>
        <taxon>Magnoliopsida</taxon>
        <taxon>eudicotyledons</taxon>
        <taxon>Gunneridae</taxon>
        <taxon>Pentapetalae</taxon>
        <taxon>asterids</taxon>
        <taxon>lamiids</taxon>
        <taxon>Solanales</taxon>
        <taxon>Solanaceae</taxon>
        <taxon>Solanoideae</taxon>
        <taxon>Solaneae</taxon>
        <taxon>Solanum</taxon>
    </lineage>
</organism>
<keyword evidence="7 11" id="KW-1133">Transmembrane helix</keyword>
<keyword evidence="2" id="KW-1003">Cell membrane</keyword>
<evidence type="ECO:0000256" key="1">
    <source>
        <dbReference type="ARBA" id="ARBA00004251"/>
    </source>
</evidence>
<dbReference type="FunFam" id="3.80.10.10:FF:000470">
    <property type="entry name" value="LRR receptor-like serine/threonine-protein kinase RPK2"/>
    <property type="match status" value="1"/>
</dbReference>
<keyword evidence="13" id="KW-1185">Reference proteome</keyword>
<evidence type="ECO:0000313" key="13">
    <source>
        <dbReference type="Proteomes" id="UP000824120"/>
    </source>
</evidence>
<dbReference type="InterPro" id="IPR001611">
    <property type="entry name" value="Leu-rich_rpt"/>
</dbReference>
<sequence length="212" mass="23634">MLDYSSNSLTGPIPSNVSGLRNLQSLYLSSNYLNGTIPSWIFSLPSLRVLDLSNNTFSGKIQEFKSKTLSTVTLKQNKLEGPIPKVPQAITPSELDQEEEEDSPMISWQAVLMGYGCGLVIGMSVGCAIGTHNYYENEKAQEKILVSSYLQAVFMGCGCGLAIGQSVIYIMLSTQYPTWFSRMVVKLEQRIVTRMTRHKKRYWCVATSTYST</sequence>
<evidence type="ECO:0000256" key="10">
    <source>
        <dbReference type="ARBA" id="ARBA00023180"/>
    </source>
</evidence>
<dbReference type="InterPro" id="IPR051716">
    <property type="entry name" value="Plant_RL_S/T_kinase"/>
</dbReference>
<evidence type="ECO:0000256" key="11">
    <source>
        <dbReference type="SAM" id="Phobius"/>
    </source>
</evidence>
<evidence type="ECO:0000256" key="5">
    <source>
        <dbReference type="ARBA" id="ARBA00022729"/>
    </source>
</evidence>
<dbReference type="Gene3D" id="3.80.10.10">
    <property type="entry name" value="Ribonuclease Inhibitor"/>
    <property type="match status" value="1"/>
</dbReference>
<dbReference type="SUPFAM" id="SSF52058">
    <property type="entry name" value="L domain-like"/>
    <property type="match status" value="1"/>
</dbReference>
<proteinExistence type="predicted"/>
<keyword evidence="9" id="KW-0675">Receptor</keyword>
<evidence type="ECO:0000256" key="7">
    <source>
        <dbReference type="ARBA" id="ARBA00022989"/>
    </source>
</evidence>
<name>A0A9J6AV59_SOLCO</name>
<evidence type="ECO:0000256" key="9">
    <source>
        <dbReference type="ARBA" id="ARBA00023170"/>
    </source>
</evidence>
<dbReference type="GO" id="GO:0005886">
    <property type="term" value="C:plasma membrane"/>
    <property type="evidence" value="ECO:0007669"/>
    <property type="project" value="UniProtKB-SubCell"/>
</dbReference>
<dbReference type="OrthoDB" id="1301438at2759"/>
<keyword evidence="6" id="KW-0677">Repeat</keyword>
<keyword evidence="8 11" id="KW-0472">Membrane</keyword>
<evidence type="ECO:0000256" key="3">
    <source>
        <dbReference type="ARBA" id="ARBA00022614"/>
    </source>
</evidence>
<reference evidence="12 13" key="1">
    <citation type="submission" date="2020-09" db="EMBL/GenBank/DDBJ databases">
        <title>De no assembly of potato wild relative species, Solanum commersonii.</title>
        <authorList>
            <person name="Cho K."/>
        </authorList>
    </citation>
    <scope>NUCLEOTIDE SEQUENCE [LARGE SCALE GENOMIC DNA]</scope>
    <source>
        <strain evidence="12">LZ3.2</strain>
        <tissue evidence="12">Leaf</tissue>
    </source>
</reference>
<keyword evidence="10" id="KW-0325">Glycoprotein</keyword>
<dbReference type="Proteomes" id="UP000824120">
    <property type="component" value="Chromosome 1"/>
</dbReference>
<evidence type="ECO:0000256" key="6">
    <source>
        <dbReference type="ARBA" id="ARBA00022737"/>
    </source>
</evidence>
<dbReference type="PANTHER" id="PTHR48053">
    <property type="entry name" value="LEUCINE RICH REPEAT FAMILY PROTEIN, EXPRESSED"/>
    <property type="match status" value="1"/>
</dbReference>
<dbReference type="EMBL" id="JACXVP010000001">
    <property type="protein sequence ID" value="KAG5628461.1"/>
    <property type="molecule type" value="Genomic_DNA"/>
</dbReference>
<evidence type="ECO:0000256" key="8">
    <source>
        <dbReference type="ARBA" id="ARBA00023136"/>
    </source>
</evidence>
<feature type="transmembrane region" description="Helical" evidence="11">
    <location>
        <begin position="152"/>
        <end position="172"/>
    </location>
</feature>